<protein>
    <submittedName>
        <fullName evidence="3">YcxB-like protein</fullName>
    </submittedName>
</protein>
<feature type="transmembrane region" description="Helical" evidence="1">
    <location>
        <begin position="61"/>
        <end position="80"/>
    </location>
</feature>
<accession>A0A1G6HT37</accession>
<keyword evidence="1" id="KW-0472">Membrane</keyword>
<dbReference type="AlphaFoldDB" id="A0A1G6HT37"/>
<gene>
    <name evidence="3" type="ORF">SAMN05421733_10716</name>
</gene>
<evidence type="ECO:0000313" key="3">
    <source>
        <dbReference type="EMBL" id="SDB97449.1"/>
    </source>
</evidence>
<evidence type="ECO:0000259" key="2">
    <source>
        <dbReference type="Pfam" id="PF14317"/>
    </source>
</evidence>
<organism evidence="3 4">
    <name type="scientific">Acinetobacter boissieri</name>
    <dbReference type="NCBI Taxonomy" id="1219383"/>
    <lineage>
        <taxon>Bacteria</taxon>
        <taxon>Pseudomonadati</taxon>
        <taxon>Pseudomonadota</taxon>
        <taxon>Gammaproteobacteria</taxon>
        <taxon>Moraxellales</taxon>
        <taxon>Moraxellaceae</taxon>
        <taxon>Acinetobacter</taxon>
    </lineage>
</organism>
<keyword evidence="1" id="KW-1133">Transmembrane helix</keyword>
<proteinExistence type="predicted"/>
<keyword evidence="1" id="KW-0812">Transmembrane</keyword>
<evidence type="ECO:0000256" key="1">
    <source>
        <dbReference type="SAM" id="Phobius"/>
    </source>
</evidence>
<evidence type="ECO:0000313" key="4">
    <source>
        <dbReference type="Proteomes" id="UP000242501"/>
    </source>
</evidence>
<dbReference type="Pfam" id="PF14317">
    <property type="entry name" value="YcxB"/>
    <property type="match status" value="1"/>
</dbReference>
<dbReference type="RefSeq" id="WP_092748435.1">
    <property type="nucleotide sequence ID" value="NZ_FMYL01000007.1"/>
</dbReference>
<feature type="transmembrane region" description="Helical" evidence="1">
    <location>
        <begin position="36"/>
        <end position="55"/>
    </location>
</feature>
<keyword evidence="4" id="KW-1185">Reference proteome</keyword>
<dbReference type="Proteomes" id="UP000242501">
    <property type="component" value="Unassembled WGS sequence"/>
</dbReference>
<dbReference type="InterPro" id="IPR025588">
    <property type="entry name" value="YcxB-like_C"/>
</dbReference>
<reference evidence="4" key="1">
    <citation type="submission" date="2016-09" db="EMBL/GenBank/DDBJ databases">
        <authorList>
            <person name="Varghese N."/>
            <person name="Submissions S."/>
        </authorList>
    </citation>
    <scope>NUCLEOTIDE SEQUENCE [LARGE SCALE GENOMIC DNA]</scope>
    <source>
        <strain evidence="4">ANC 4422</strain>
    </source>
</reference>
<name>A0A1G6HT37_9GAMM</name>
<sequence>MSEANVALSISYLLNLEESQDGFKHITLGKKQVTQFITPLISIGLIIWGFYLGVTGLGRDYVILGAIFLLVQSAVRYILLPQIFKRQFVKYQMGKNQQTLALSQNTFKVMSETHERTYAYSEVKRFVEGRLTYVVELKSRVVIIVPKRALTEPQQKILLENTFKRV</sequence>
<feature type="domain" description="YcxB-like C-terminal" evidence="2">
    <location>
        <begin position="103"/>
        <end position="154"/>
    </location>
</feature>
<dbReference type="EMBL" id="FMYL01000007">
    <property type="protein sequence ID" value="SDB97449.1"/>
    <property type="molecule type" value="Genomic_DNA"/>
</dbReference>
<dbReference type="OrthoDB" id="6706917at2"/>